<evidence type="ECO:0008006" key="4">
    <source>
        <dbReference type="Google" id="ProtNLM"/>
    </source>
</evidence>
<sequence>MSPLHQFLLTILITQICSAQVPVSITGESTFKILSNCIQDCLVRTGGGAVDDKLGCYFSFYNECYCRPDQQSKANTFISSCVSSRCGPPATVDISLGVSVYNNYCSTALDPVPAAGQTSSEAAASPPVVTEIDTSVVRMTATVIQSIEVTAIVTNTVVDSTTIVTGATITRITGTRITRIPTSVTELIYSTFTSILNDTSAAQLAAEWTRSQRLSQGPKIAIAVGIGDPVVGGIQDSSRRVEMTRNCGFDIFKWV</sequence>
<organism evidence="2 3">
    <name type="scientific">Dactylellina haptotyla (strain CBS 200.50)</name>
    <name type="common">Nematode-trapping fungus</name>
    <name type="synonym">Monacrosporium haptotylum</name>
    <dbReference type="NCBI Taxonomy" id="1284197"/>
    <lineage>
        <taxon>Eukaryota</taxon>
        <taxon>Fungi</taxon>
        <taxon>Dikarya</taxon>
        <taxon>Ascomycota</taxon>
        <taxon>Pezizomycotina</taxon>
        <taxon>Orbiliomycetes</taxon>
        <taxon>Orbiliales</taxon>
        <taxon>Orbiliaceae</taxon>
        <taxon>Dactylellina</taxon>
    </lineage>
</organism>
<keyword evidence="1" id="KW-0732">Signal</keyword>
<reference evidence="2 3" key="1">
    <citation type="journal article" date="2013" name="PLoS Genet.">
        <title>Genomic mechanisms accounting for the adaptation to parasitism in nematode-trapping fungi.</title>
        <authorList>
            <person name="Meerupati T."/>
            <person name="Andersson K.M."/>
            <person name="Friman E."/>
            <person name="Kumar D."/>
            <person name="Tunlid A."/>
            <person name="Ahren D."/>
        </authorList>
    </citation>
    <scope>NUCLEOTIDE SEQUENCE [LARGE SCALE GENOMIC DNA]</scope>
    <source>
        <strain evidence="2 3">CBS 200.50</strain>
    </source>
</reference>
<comment type="caution">
    <text evidence="2">The sequence shown here is derived from an EMBL/GenBank/DDBJ whole genome shotgun (WGS) entry which is preliminary data.</text>
</comment>
<dbReference type="Proteomes" id="UP000015100">
    <property type="component" value="Unassembled WGS sequence"/>
</dbReference>
<dbReference type="OMA" id="NTNECIC"/>
<dbReference type="OrthoDB" id="5421290at2759"/>
<evidence type="ECO:0000256" key="1">
    <source>
        <dbReference type="SAM" id="SignalP"/>
    </source>
</evidence>
<reference evidence="3" key="2">
    <citation type="submission" date="2013-04" db="EMBL/GenBank/DDBJ databases">
        <title>Genomic mechanisms accounting for the adaptation to parasitism in nematode-trapping fungi.</title>
        <authorList>
            <person name="Ahren D.G."/>
        </authorList>
    </citation>
    <scope>NUCLEOTIDE SEQUENCE [LARGE SCALE GENOMIC DNA]</scope>
    <source>
        <strain evidence="3">CBS 200.50</strain>
    </source>
</reference>
<dbReference type="HOGENOM" id="CLU_1089986_0_0_1"/>
<protein>
    <recommendedName>
        <fullName evidence="4">Extracellular membrane protein CFEM domain-containing protein</fullName>
    </recommendedName>
</protein>
<dbReference type="AlphaFoldDB" id="S8BTM6"/>
<keyword evidence="3" id="KW-1185">Reference proteome</keyword>
<accession>S8BTM6</accession>
<evidence type="ECO:0000313" key="3">
    <source>
        <dbReference type="Proteomes" id="UP000015100"/>
    </source>
</evidence>
<gene>
    <name evidence="2" type="ORF">H072_7644</name>
</gene>
<name>S8BTM6_DACHA</name>
<feature type="signal peptide" evidence="1">
    <location>
        <begin position="1"/>
        <end position="19"/>
    </location>
</feature>
<dbReference type="STRING" id="1284197.S8BTM6"/>
<feature type="chain" id="PRO_5004548698" description="Extracellular membrane protein CFEM domain-containing protein" evidence="1">
    <location>
        <begin position="20"/>
        <end position="255"/>
    </location>
</feature>
<proteinExistence type="predicted"/>
<dbReference type="EMBL" id="AQGS01000538">
    <property type="protein sequence ID" value="EPS38612.1"/>
    <property type="molecule type" value="Genomic_DNA"/>
</dbReference>
<evidence type="ECO:0000313" key="2">
    <source>
        <dbReference type="EMBL" id="EPS38612.1"/>
    </source>
</evidence>